<protein>
    <recommendedName>
        <fullName evidence="3 8">Beta-amylase</fullName>
        <ecNumber evidence="3 8">3.2.1.2</ecNumber>
    </recommendedName>
</protein>
<comment type="catalytic activity">
    <reaction evidence="1 8">
        <text>Hydrolysis of (1-&gt;4)-alpha-D-glucosidic linkages in polysaccharides so as to remove successive maltose units from the non-reducing ends of the chains.</text>
        <dbReference type="EC" id="3.2.1.2"/>
    </reaction>
</comment>
<dbReference type="Proteomes" id="UP000267268">
    <property type="component" value="Chromosome 1"/>
</dbReference>
<dbReference type="EMBL" id="CP034562">
    <property type="protein sequence ID" value="AZQ64332.1"/>
    <property type="molecule type" value="Genomic_DNA"/>
</dbReference>
<dbReference type="InterPro" id="IPR018238">
    <property type="entry name" value="Glyco_hydro_14_CS"/>
</dbReference>
<dbReference type="RefSeq" id="WP_126617913.1">
    <property type="nucleotide sequence ID" value="NZ_CP034562.1"/>
</dbReference>
<dbReference type="PRINTS" id="PR00750">
    <property type="entry name" value="BETAAMYLASE"/>
</dbReference>
<dbReference type="KEGG" id="fll:EI427_19575"/>
<evidence type="ECO:0000256" key="6">
    <source>
        <dbReference type="ARBA" id="ARBA00023295"/>
    </source>
</evidence>
<dbReference type="GO" id="GO:0016161">
    <property type="term" value="F:beta-amylase activity"/>
    <property type="evidence" value="ECO:0007669"/>
    <property type="project" value="UniProtKB-EC"/>
</dbReference>
<proteinExistence type="inferred from homology"/>
<dbReference type="PANTHER" id="PTHR31352">
    <property type="entry name" value="BETA-AMYLASE 1, CHLOROPLASTIC"/>
    <property type="match status" value="1"/>
</dbReference>
<dbReference type="AlphaFoldDB" id="A0A3S9P8F7"/>
<keyword evidence="4 8" id="KW-0378">Hydrolase</keyword>
<gene>
    <name evidence="9" type="ORF">EI427_19575</name>
</gene>
<dbReference type="GO" id="GO:0000272">
    <property type="term" value="P:polysaccharide catabolic process"/>
    <property type="evidence" value="ECO:0007669"/>
    <property type="project" value="UniProtKB-KW"/>
</dbReference>
<evidence type="ECO:0000256" key="3">
    <source>
        <dbReference type="ARBA" id="ARBA00012594"/>
    </source>
</evidence>
<accession>A0A3S9P8F7</accession>
<evidence type="ECO:0000256" key="1">
    <source>
        <dbReference type="ARBA" id="ARBA00000546"/>
    </source>
</evidence>
<dbReference type="InterPro" id="IPR017853">
    <property type="entry name" value="GH"/>
</dbReference>
<dbReference type="SUPFAM" id="SSF51445">
    <property type="entry name" value="(Trans)glycosidases"/>
    <property type="match status" value="2"/>
</dbReference>
<evidence type="ECO:0000256" key="8">
    <source>
        <dbReference type="RuleBase" id="RU000509"/>
    </source>
</evidence>
<dbReference type="OrthoDB" id="9805159at2"/>
<keyword evidence="10" id="KW-1185">Reference proteome</keyword>
<dbReference type="EC" id="3.2.1.2" evidence="3 8"/>
<evidence type="ECO:0000313" key="10">
    <source>
        <dbReference type="Proteomes" id="UP000267268"/>
    </source>
</evidence>
<organism evidence="9 10">
    <name type="scientific">Flammeovirga pectinis</name>
    <dbReference type="NCBI Taxonomy" id="2494373"/>
    <lineage>
        <taxon>Bacteria</taxon>
        <taxon>Pseudomonadati</taxon>
        <taxon>Bacteroidota</taxon>
        <taxon>Cytophagia</taxon>
        <taxon>Cytophagales</taxon>
        <taxon>Flammeovirgaceae</taxon>
        <taxon>Flammeovirga</taxon>
    </lineage>
</organism>
<dbReference type="PANTHER" id="PTHR31352:SF1">
    <property type="entry name" value="BETA-AMYLASE 3, CHLOROPLASTIC"/>
    <property type="match status" value="1"/>
</dbReference>
<keyword evidence="6 8" id="KW-0326">Glycosidase</keyword>
<evidence type="ECO:0000256" key="4">
    <source>
        <dbReference type="ARBA" id="ARBA00022801"/>
    </source>
</evidence>
<evidence type="ECO:0000256" key="7">
    <source>
        <dbReference type="ARBA" id="ARBA00023326"/>
    </source>
</evidence>
<dbReference type="PROSITE" id="PS00679">
    <property type="entry name" value="BETA_AMYLASE_2"/>
    <property type="match status" value="1"/>
</dbReference>
<evidence type="ECO:0000256" key="5">
    <source>
        <dbReference type="ARBA" id="ARBA00023277"/>
    </source>
</evidence>
<comment type="similarity">
    <text evidence="2 8">Belongs to the glycosyl hydrolase 14 family.</text>
</comment>
<dbReference type="InterPro" id="IPR001554">
    <property type="entry name" value="Glyco_hydro_14"/>
</dbReference>
<evidence type="ECO:0000313" key="9">
    <source>
        <dbReference type="EMBL" id="AZQ64332.1"/>
    </source>
</evidence>
<dbReference type="Pfam" id="PF01373">
    <property type="entry name" value="Glyco_hydro_14"/>
    <property type="match status" value="2"/>
</dbReference>
<sequence length="902" mass="105076">MKTFEVRLPYSILEPDTCFSTNDPDWTELEKWIIRGKKIGINTVLVPILWKLVEGEGKASDNTAHHIQYNWIYYRSMINKLVEHDIKIVVEFNFQMINNYEENYLCTLPDWLWGKLMEDNEEIKYLSQLKYVNKGGGSAQESVSLWADHYVLPYYEELVRSFKHNFSDISGRFIRMLISTTPQGELSYPINECAFPRRNMQCYSPTAMEDFDNYVREKYGDYISAGKKWGVEIIDKESLFVYFKENDVLQGRMYYDTLYGNDVTEWYNHSLTNHGNKLLHILQNVFSDGGFEGSRLCIRLSSAYAEKNLKNTPHLTEVGGGILSLSKKVDVKKAYTTSLDDLSVGIDRGRLRFIIPTKSRTEYKSDSEYALKLKHLLEFGDADNISFILENSSTEGINSHVIWDTSEEWLFRNHSLHGLIVNNMKALFDTTGTGSARLGELIRKVKFKDDHIERKQKSFRVMGPLHVKTHNAKRLLQDQDWITVSRQLDTMREIGVSAVSIDIWWGLVEGRQSNEFDWVYYDNMVKLIESKGLNWVPILSFHQAGGNVNDDFTQMIPLWIWGKIVEENSNLKSIEDLQYVSETGDVSVEYVSLWADTYVIPYYERFMEAFKQRYKKYAWMTDEINVSLGPAGELRYPSYNSHDWGDYPNRGTLQCYSRLAVEDFQRHIVNIYGSLDYINEVWHTAYESAEEIPMPDADELFKNNNYSTSRYGLDFFNWYNESLAKHGNKVIRRATEIFNDEFENVPVGFKMPGIHWLISDPNQPRVAEITAGLIAPYPNINASDRDEYTEMLKKIIDKDFKDKVVLHFTCLEKMNKDWEGYSRAEDLVMWFSNAAKKLDIQVMGENALYHELYSDSGWEQIEKALTRANTSYSGLTILRMQNLFSDNNFAIEKYAELINKLR</sequence>
<reference evidence="9 10" key="1">
    <citation type="submission" date="2018-12" db="EMBL/GenBank/DDBJ databases">
        <title>Flammeovirga pectinis sp. nov., isolated from the gut of the Korean scallop, Patinopecten yessoensis.</title>
        <authorList>
            <person name="Bae J.-W."/>
            <person name="Jeong Y.-S."/>
            <person name="Kang W."/>
        </authorList>
    </citation>
    <scope>NUCLEOTIDE SEQUENCE [LARGE SCALE GENOMIC DNA]</scope>
    <source>
        <strain evidence="9 10">L12M1</strain>
    </source>
</reference>
<dbReference type="Gene3D" id="3.20.20.80">
    <property type="entry name" value="Glycosidases"/>
    <property type="match status" value="2"/>
</dbReference>
<name>A0A3S9P8F7_9BACT</name>
<keyword evidence="7 8" id="KW-0624">Polysaccharide degradation</keyword>
<evidence type="ECO:0000256" key="2">
    <source>
        <dbReference type="ARBA" id="ARBA00005652"/>
    </source>
</evidence>
<keyword evidence="5 8" id="KW-0119">Carbohydrate metabolism</keyword>